<dbReference type="InterPro" id="IPR011979">
    <property type="entry name" value="Antitox_Xre"/>
</dbReference>
<evidence type="ECO:0000259" key="1">
    <source>
        <dbReference type="Pfam" id="PF09722"/>
    </source>
</evidence>
<organism evidence="2 3">
    <name type="scientific">Aporhodopirellula rubra</name>
    <dbReference type="NCBI Taxonomy" id="980271"/>
    <lineage>
        <taxon>Bacteria</taxon>
        <taxon>Pseudomonadati</taxon>
        <taxon>Planctomycetota</taxon>
        <taxon>Planctomycetia</taxon>
        <taxon>Pirellulales</taxon>
        <taxon>Pirellulaceae</taxon>
        <taxon>Aporhodopirellula</taxon>
    </lineage>
</organism>
<comment type="caution">
    <text evidence="2">The sequence shown here is derived from an EMBL/GenBank/DDBJ whole genome shotgun (WGS) entry which is preliminary data.</text>
</comment>
<protein>
    <submittedName>
        <fullName evidence="2">Putative toxin-antitoxin system antitoxin component (TIGR02293 family)</fullName>
    </submittedName>
</protein>
<evidence type="ECO:0000313" key="3">
    <source>
        <dbReference type="Proteomes" id="UP000536179"/>
    </source>
</evidence>
<dbReference type="NCBIfam" id="TIGR02293">
    <property type="entry name" value="TAS_TIGR02293"/>
    <property type="match status" value="1"/>
</dbReference>
<reference evidence="2 3" key="1">
    <citation type="submission" date="2020-08" db="EMBL/GenBank/DDBJ databases">
        <title>Genomic Encyclopedia of Type Strains, Phase III (KMG-III): the genomes of soil and plant-associated and newly described type strains.</title>
        <authorList>
            <person name="Whitman W."/>
        </authorList>
    </citation>
    <scope>NUCLEOTIDE SEQUENCE [LARGE SCALE GENOMIC DNA]</scope>
    <source>
        <strain evidence="2 3">CECT 8075</strain>
    </source>
</reference>
<dbReference type="InterPro" id="IPR024467">
    <property type="entry name" value="Xre/MbcA/ParS-like_toxin-bd"/>
</dbReference>
<accession>A0A7W5H6P4</accession>
<dbReference type="Proteomes" id="UP000536179">
    <property type="component" value="Unassembled WGS sequence"/>
</dbReference>
<dbReference type="Pfam" id="PF09722">
    <property type="entry name" value="Xre_MbcA_ParS_C"/>
    <property type="match status" value="1"/>
</dbReference>
<proteinExistence type="predicted"/>
<keyword evidence="3" id="KW-1185">Reference proteome</keyword>
<dbReference type="EMBL" id="JACHXU010000011">
    <property type="protein sequence ID" value="MBB3207699.1"/>
    <property type="molecule type" value="Genomic_DNA"/>
</dbReference>
<feature type="domain" description="Antitoxin Xre/MbcA/ParS-like toxin-binding" evidence="1">
    <location>
        <begin position="74"/>
        <end position="123"/>
    </location>
</feature>
<sequence>MLKLNLEMADFSSFVPFIRNGFSRQCFDEFLSGTTIASAITRLSAFDNLAEDAKELSPEASDCLLRIARVYAEALELFGEKEDVAQWMVTKSLTLGDQTPLELLDTTVGFELVYHELKRLQYGIAG</sequence>
<name>A0A7W5H6P4_9BACT</name>
<gene>
    <name evidence="2" type="ORF">FHS27_003524</name>
</gene>
<evidence type="ECO:0000313" key="2">
    <source>
        <dbReference type="EMBL" id="MBB3207699.1"/>
    </source>
</evidence>
<dbReference type="AlphaFoldDB" id="A0A7W5H6P4"/>